<proteinExistence type="predicted"/>
<dbReference type="EMBL" id="CM055099">
    <property type="protein sequence ID" value="KAJ7547316.1"/>
    <property type="molecule type" value="Genomic_DNA"/>
</dbReference>
<dbReference type="Proteomes" id="UP001162992">
    <property type="component" value="Chromosome 8"/>
</dbReference>
<sequence length="1008" mass="112201">MEDENSKEAVKVKDGMHSEGSAARVRAWTAEVGSHKRRANQTVKHEDSLPISVKEEESKNLLSSMIDIVVEETKESSLNGNRKPAGRSTSPHDRKVHKKEGDRKRDLLEKPSKTEKKMVSSGAAKEKKDDGRSGDRLSKKDKRENRDTEDQREKIKNKSAADYRGSKDKAEEHKVSRDKEERRYRAEKRKRTPEVEYKSRREFRTETKSKDRRRDLRREEHNGRFDRWELKSDDDALVKEQRKDSSPEVHRKSSSKASRWQSSPTRPAREKETKQRGKSRSVSPQPKKRRPSHSQKEYEKSPSLHHRDRLGREQAEKEKDQDKSEREREKDDRDRANNSVPFENRFRRFGGRGSGLGGYSPRRRRSDAAIKTPSPPPRSPDKDRRKSRAWDLPPPGVDSSMVAAIAAAHHAATQQAMVQQAAALASVSALAGVSGATTSASPLSAVSTMPALVPSVFQQVSPAVTAVSLTQATRPLRRLYIGNVPSTVSEGELLEFMNAAMLSANANHLPGTKPCISCSVHVDKSYAFAEFLTPEDATAAIAFDGITLHGTTLKIRRPKDFVHPINGGLEFSSPTIDMVSNVVVNSPHKVFVGGISSSLSSDKVKEIVTAFGQLKAYHWEFDRSRHPPAAFAFLEYLDPSVTLKACAGLNGMRLGNDILTAVQATPNALSEEATAEAPFYGVPEHAKSLLEAPTCILEIENVVTEEELSTLRQEDVNEIMEDVRVECSRFGNVKSLYLLKSATEENLVTFNWTQSTKAQYIGELMTKGIEPFQDIDGRSVKTAEPSLKPVGDFVHSQLTSLLNGSPSFNQNVISTRNLESGLTNSTSETLIEGRWSSTATEGLNLQKRSQSSLSPKESYAEVTRVESPARTENEESSPSEKLINSEGHANPLPDIASKNEAKNMEVSLPSHLATHSSGRIASSKEYSRSSAEVAVKGEFPARIVKHEILSAEFESLHLGRVYVEFSREESACQAAHALHGRAYGDQNVFIRYFPLEIYHSKIWKKSAP</sequence>
<gene>
    <name evidence="1" type="ORF">O6H91_08G079900</name>
</gene>
<keyword evidence="2" id="KW-1185">Reference proteome</keyword>
<protein>
    <submittedName>
        <fullName evidence="1">Uncharacterized protein</fullName>
    </submittedName>
</protein>
<evidence type="ECO:0000313" key="1">
    <source>
        <dbReference type="EMBL" id="KAJ7547316.1"/>
    </source>
</evidence>
<organism evidence="1 2">
    <name type="scientific">Diphasiastrum complanatum</name>
    <name type="common">Issler's clubmoss</name>
    <name type="synonym">Lycopodium complanatum</name>
    <dbReference type="NCBI Taxonomy" id="34168"/>
    <lineage>
        <taxon>Eukaryota</taxon>
        <taxon>Viridiplantae</taxon>
        <taxon>Streptophyta</taxon>
        <taxon>Embryophyta</taxon>
        <taxon>Tracheophyta</taxon>
        <taxon>Lycopodiopsida</taxon>
        <taxon>Lycopodiales</taxon>
        <taxon>Lycopodiaceae</taxon>
        <taxon>Lycopodioideae</taxon>
        <taxon>Diphasiastrum</taxon>
    </lineage>
</organism>
<accession>A0ACC2CZ67</accession>
<name>A0ACC2CZ67_DIPCM</name>
<comment type="caution">
    <text evidence="1">The sequence shown here is derived from an EMBL/GenBank/DDBJ whole genome shotgun (WGS) entry which is preliminary data.</text>
</comment>
<reference evidence="2" key="1">
    <citation type="journal article" date="2024" name="Proc. Natl. Acad. Sci. U.S.A.">
        <title>Extraordinary preservation of gene collinearity over three hundred million years revealed in homosporous lycophytes.</title>
        <authorList>
            <person name="Li C."/>
            <person name="Wickell D."/>
            <person name="Kuo L.Y."/>
            <person name="Chen X."/>
            <person name="Nie B."/>
            <person name="Liao X."/>
            <person name="Peng D."/>
            <person name="Ji J."/>
            <person name="Jenkins J."/>
            <person name="Williams M."/>
            <person name="Shu S."/>
            <person name="Plott C."/>
            <person name="Barry K."/>
            <person name="Rajasekar S."/>
            <person name="Grimwood J."/>
            <person name="Han X."/>
            <person name="Sun S."/>
            <person name="Hou Z."/>
            <person name="He W."/>
            <person name="Dai G."/>
            <person name="Sun C."/>
            <person name="Schmutz J."/>
            <person name="Leebens-Mack J.H."/>
            <person name="Li F.W."/>
            <person name="Wang L."/>
        </authorList>
    </citation>
    <scope>NUCLEOTIDE SEQUENCE [LARGE SCALE GENOMIC DNA]</scope>
    <source>
        <strain evidence="2">cv. PW_Plant_1</strain>
    </source>
</reference>
<evidence type="ECO:0000313" key="2">
    <source>
        <dbReference type="Proteomes" id="UP001162992"/>
    </source>
</evidence>